<evidence type="ECO:0000256" key="14">
    <source>
        <dbReference type="RuleBase" id="RU000461"/>
    </source>
</evidence>
<dbReference type="VEuPathDB" id="VectorBase:ACUA015520"/>
<dbReference type="GO" id="GO:0020037">
    <property type="term" value="F:heme binding"/>
    <property type="evidence" value="ECO:0007669"/>
    <property type="project" value="InterPro"/>
</dbReference>
<proteinExistence type="inferred from homology"/>
<comment type="cofactor">
    <cofactor evidence="1 13">
        <name>heme</name>
        <dbReference type="ChEBI" id="CHEBI:30413"/>
    </cofactor>
</comment>
<dbReference type="CDD" id="cd11056">
    <property type="entry name" value="CYP6-like"/>
    <property type="match status" value="1"/>
</dbReference>
<dbReference type="Gene3D" id="1.10.630.10">
    <property type="entry name" value="Cytochrome P450"/>
    <property type="match status" value="1"/>
</dbReference>
<dbReference type="PROSITE" id="PS00086">
    <property type="entry name" value="CYTOCHROME_P450"/>
    <property type="match status" value="1"/>
</dbReference>
<keyword evidence="9 14" id="KW-0560">Oxidoreductase</keyword>
<keyword evidence="15" id="KW-1133">Transmembrane helix</keyword>
<evidence type="ECO:0000256" key="6">
    <source>
        <dbReference type="ARBA" id="ARBA00022723"/>
    </source>
</evidence>
<dbReference type="FunFam" id="1.10.630.10:FF:000042">
    <property type="entry name" value="Cytochrome P450"/>
    <property type="match status" value="1"/>
</dbReference>
<dbReference type="AlphaFoldDB" id="A0A182MDB9"/>
<comment type="subcellular location">
    <subcellularLocation>
        <location evidence="3">Endoplasmic reticulum membrane</location>
        <topology evidence="3">Peripheral membrane protein</topology>
    </subcellularLocation>
    <subcellularLocation>
        <location evidence="2">Microsome membrane</location>
        <topology evidence="2">Peripheral membrane protein</topology>
    </subcellularLocation>
</comment>
<evidence type="ECO:0000256" key="9">
    <source>
        <dbReference type="ARBA" id="ARBA00023002"/>
    </source>
</evidence>
<feature type="binding site" description="axial binding residue" evidence="13">
    <location>
        <position position="460"/>
    </location>
    <ligand>
        <name>heme</name>
        <dbReference type="ChEBI" id="CHEBI:30413"/>
    </ligand>
    <ligandPart>
        <name>Fe</name>
        <dbReference type="ChEBI" id="CHEBI:18248"/>
    </ligandPart>
</feature>
<accession>A0A182MDB9</accession>
<keyword evidence="12 15" id="KW-0472">Membrane</keyword>
<dbReference type="GO" id="GO:0004497">
    <property type="term" value="F:monooxygenase activity"/>
    <property type="evidence" value="ECO:0007669"/>
    <property type="project" value="UniProtKB-KW"/>
</dbReference>
<dbReference type="Pfam" id="PF00067">
    <property type="entry name" value="p450"/>
    <property type="match status" value="1"/>
</dbReference>
<dbReference type="InterPro" id="IPR002401">
    <property type="entry name" value="Cyt_P450_E_grp-I"/>
</dbReference>
<dbReference type="STRING" id="139723.A0A182MDB9"/>
<dbReference type="InterPro" id="IPR017972">
    <property type="entry name" value="Cyt_P450_CS"/>
</dbReference>
<dbReference type="InterPro" id="IPR036396">
    <property type="entry name" value="Cyt_P450_sf"/>
</dbReference>
<comment type="similarity">
    <text evidence="4 14">Belongs to the cytochrome P450 family.</text>
</comment>
<evidence type="ECO:0000256" key="13">
    <source>
        <dbReference type="PIRSR" id="PIRSR602401-1"/>
    </source>
</evidence>
<evidence type="ECO:0000256" key="11">
    <source>
        <dbReference type="ARBA" id="ARBA00023033"/>
    </source>
</evidence>
<evidence type="ECO:0000256" key="15">
    <source>
        <dbReference type="SAM" id="Phobius"/>
    </source>
</evidence>
<evidence type="ECO:0000256" key="1">
    <source>
        <dbReference type="ARBA" id="ARBA00001971"/>
    </source>
</evidence>
<protein>
    <recommendedName>
        <fullName evidence="18">Cytochrome P450</fullName>
    </recommendedName>
</protein>
<evidence type="ECO:0008006" key="18">
    <source>
        <dbReference type="Google" id="ProtNLM"/>
    </source>
</evidence>
<dbReference type="PRINTS" id="PR00385">
    <property type="entry name" value="P450"/>
</dbReference>
<evidence type="ECO:0000256" key="12">
    <source>
        <dbReference type="ARBA" id="ARBA00023136"/>
    </source>
</evidence>
<reference evidence="17" key="1">
    <citation type="submission" date="2013-09" db="EMBL/GenBank/DDBJ databases">
        <title>The Genome Sequence of Anopheles culicifacies species A.</title>
        <authorList>
            <consortium name="The Broad Institute Genomics Platform"/>
            <person name="Neafsey D.E."/>
            <person name="Besansky N."/>
            <person name="Howell P."/>
            <person name="Walton C."/>
            <person name="Young S.K."/>
            <person name="Zeng Q."/>
            <person name="Gargeya S."/>
            <person name="Fitzgerald M."/>
            <person name="Haas B."/>
            <person name="Abouelleil A."/>
            <person name="Allen A.W."/>
            <person name="Alvarado L."/>
            <person name="Arachchi H.M."/>
            <person name="Berlin A.M."/>
            <person name="Chapman S.B."/>
            <person name="Gainer-Dewar J."/>
            <person name="Goldberg J."/>
            <person name="Griggs A."/>
            <person name="Gujja S."/>
            <person name="Hansen M."/>
            <person name="Howarth C."/>
            <person name="Imamovic A."/>
            <person name="Ireland A."/>
            <person name="Larimer J."/>
            <person name="McCowan C."/>
            <person name="Murphy C."/>
            <person name="Pearson M."/>
            <person name="Poon T.W."/>
            <person name="Priest M."/>
            <person name="Roberts A."/>
            <person name="Saif S."/>
            <person name="Shea T."/>
            <person name="Sisk P."/>
            <person name="Sykes S."/>
            <person name="Wortman J."/>
            <person name="Nusbaum C."/>
            <person name="Birren B."/>
        </authorList>
    </citation>
    <scope>NUCLEOTIDE SEQUENCE [LARGE SCALE GENOMIC DNA]</scope>
    <source>
        <strain evidence="17">A-37</strain>
    </source>
</reference>
<keyword evidence="7" id="KW-0256">Endoplasmic reticulum</keyword>
<keyword evidence="11 14" id="KW-0503">Monooxygenase</keyword>
<keyword evidence="17" id="KW-1185">Reference proteome</keyword>
<feature type="transmembrane region" description="Helical" evidence="15">
    <location>
        <begin position="12"/>
        <end position="33"/>
    </location>
</feature>
<dbReference type="InterPro" id="IPR001128">
    <property type="entry name" value="Cyt_P450"/>
</dbReference>
<dbReference type="Proteomes" id="UP000075883">
    <property type="component" value="Unassembled WGS sequence"/>
</dbReference>
<keyword evidence="5 13" id="KW-0349">Heme</keyword>
<evidence type="ECO:0000256" key="5">
    <source>
        <dbReference type="ARBA" id="ARBA00022617"/>
    </source>
</evidence>
<dbReference type="EnsemblMetazoa" id="ACUA015520-RA">
    <property type="protein sequence ID" value="ACUA015520-PA"/>
    <property type="gene ID" value="ACUA015520"/>
</dbReference>
<keyword evidence="15" id="KW-0812">Transmembrane</keyword>
<keyword evidence="10 13" id="KW-0408">Iron</keyword>
<evidence type="ECO:0000256" key="3">
    <source>
        <dbReference type="ARBA" id="ARBA00004406"/>
    </source>
</evidence>
<dbReference type="PANTHER" id="PTHR24292">
    <property type="entry name" value="CYTOCHROME P450"/>
    <property type="match status" value="1"/>
</dbReference>
<keyword evidence="8" id="KW-0492">Microsome</keyword>
<evidence type="ECO:0000256" key="7">
    <source>
        <dbReference type="ARBA" id="ARBA00022824"/>
    </source>
</evidence>
<organism evidence="16 17">
    <name type="scientific">Anopheles culicifacies</name>
    <dbReference type="NCBI Taxonomy" id="139723"/>
    <lineage>
        <taxon>Eukaryota</taxon>
        <taxon>Metazoa</taxon>
        <taxon>Ecdysozoa</taxon>
        <taxon>Arthropoda</taxon>
        <taxon>Hexapoda</taxon>
        <taxon>Insecta</taxon>
        <taxon>Pterygota</taxon>
        <taxon>Neoptera</taxon>
        <taxon>Endopterygota</taxon>
        <taxon>Diptera</taxon>
        <taxon>Nematocera</taxon>
        <taxon>Culicoidea</taxon>
        <taxon>Culicidae</taxon>
        <taxon>Anophelinae</taxon>
        <taxon>Anopheles</taxon>
        <taxon>culicifacies species complex</taxon>
    </lineage>
</organism>
<dbReference type="SUPFAM" id="SSF48264">
    <property type="entry name" value="Cytochrome P450"/>
    <property type="match status" value="1"/>
</dbReference>
<keyword evidence="6 13" id="KW-0479">Metal-binding</keyword>
<dbReference type="PANTHER" id="PTHR24292:SF104">
    <property type="entry name" value="CYTOCHROME P450 308A1-RELATED"/>
    <property type="match status" value="1"/>
</dbReference>
<evidence type="ECO:0000256" key="2">
    <source>
        <dbReference type="ARBA" id="ARBA00004174"/>
    </source>
</evidence>
<reference evidence="16" key="2">
    <citation type="submission" date="2020-05" db="UniProtKB">
        <authorList>
            <consortium name="EnsemblMetazoa"/>
        </authorList>
    </citation>
    <scope>IDENTIFICATION</scope>
    <source>
        <strain evidence="16">A-37</strain>
    </source>
</reference>
<evidence type="ECO:0000256" key="8">
    <source>
        <dbReference type="ARBA" id="ARBA00022848"/>
    </source>
</evidence>
<dbReference type="InterPro" id="IPR050476">
    <property type="entry name" value="Insect_CytP450_Detox"/>
</dbReference>
<dbReference type="GO" id="GO:0016705">
    <property type="term" value="F:oxidoreductase activity, acting on paired donors, with incorporation or reduction of molecular oxygen"/>
    <property type="evidence" value="ECO:0007669"/>
    <property type="project" value="InterPro"/>
</dbReference>
<evidence type="ECO:0000256" key="10">
    <source>
        <dbReference type="ARBA" id="ARBA00023004"/>
    </source>
</evidence>
<evidence type="ECO:0000313" key="16">
    <source>
        <dbReference type="EnsemblMetazoa" id="ACUA015520-PA"/>
    </source>
</evidence>
<dbReference type="GO" id="GO:0005789">
    <property type="term" value="C:endoplasmic reticulum membrane"/>
    <property type="evidence" value="ECO:0007669"/>
    <property type="project" value="UniProtKB-SubCell"/>
</dbReference>
<dbReference type="GO" id="GO:0005506">
    <property type="term" value="F:iron ion binding"/>
    <property type="evidence" value="ECO:0007669"/>
    <property type="project" value="InterPro"/>
</dbReference>
<dbReference type="EMBL" id="AXCM01008813">
    <property type="status" value="NOT_ANNOTATED_CDS"/>
    <property type="molecule type" value="Genomic_DNA"/>
</dbReference>
<evidence type="ECO:0000313" key="17">
    <source>
        <dbReference type="Proteomes" id="UP000075883"/>
    </source>
</evidence>
<evidence type="ECO:0000256" key="4">
    <source>
        <dbReference type="ARBA" id="ARBA00010617"/>
    </source>
</evidence>
<dbReference type="PRINTS" id="PR00463">
    <property type="entry name" value="EP450I"/>
</dbReference>
<sequence length="514" mass="58684">MVFTGLLLAGLFYHNPLIAVALTALVGLLYWLVKHNYKFWEIDGVPYPKPSLLTGNLGPSLMLKKHICELASDWYNAYPDKPFVGYFKVFTPAIMVKDPVLVKNILTRDFECFANNDFLLDVSHDPLLANDPFLVAGERWKRSRSLLTPSFTGAKIKQLFPVMQSVADAFVAFIGRHVAQELEAKELAARFTTQNVVACTFSIDADCFTEKESEFRRMGRRVFETSHIATAKTMMAVFLPTIANWIPVPFLLKEVDQWIRSLVANLIIKRSATSQAGTVEEDFLQSFLKNKDKHNITQTEITAQALTIFLEGFETSSVVLGFALYRLAKNPDVQQKLYDEVKKQTDANDGKLDFDVMQQIDYLEWVMLETLRMHPPGATMHKVCTKKYIMRKGFRDQYGHDMSIYVREGTPILIPVLAIHMDPKYYPEPQRFDPERFSPERKTVHSGTIFLPFGEGPRMCMGMRFAQAQVKLAVAKLILNYRITVGPTDKPFAVDSRSFVYQARDGLRIVFEKR</sequence>
<name>A0A182MDB9_9DIPT</name>